<keyword evidence="1" id="KW-0472">Membrane</keyword>
<evidence type="ECO:0000313" key="3">
    <source>
        <dbReference type="EMBL" id="MCU7379513.1"/>
    </source>
</evidence>
<accession>A0A9J6QNG9</accession>
<dbReference type="EMBL" id="JAOSHN010000005">
    <property type="protein sequence ID" value="MCU7379513.1"/>
    <property type="molecule type" value="Genomic_DNA"/>
</dbReference>
<evidence type="ECO:0000313" key="4">
    <source>
        <dbReference type="Proteomes" id="UP001065549"/>
    </source>
</evidence>
<feature type="transmembrane region" description="Helical" evidence="1">
    <location>
        <begin position="180"/>
        <end position="201"/>
    </location>
</feature>
<reference evidence="2" key="1">
    <citation type="submission" date="2022-09" db="EMBL/GenBank/DDBJ databases">
        <title>Culturomic study of gut microbiota in children with autism spectrum disorder.</title>
        <authorList>
            <person name="Efimov B.A."/>
            <person name="Chaplin A.V."/>
            <person name="Sokolova S.R."/>
            <person name="Pikina A.P."/>
            <person name="Korzhanova M."/>
            <person name="Belova V."/>
            <person name="Korostin D."/>
        </authorList>
    </citation>
    <scope>NUCLEOTIDE SEQUENCE</scope>
    <source>
        <strain evidence="2">ASD5510</strain>
    </source>
</reference>
<keyword evidence="4" id="KW-1185">Reference proteome</keyword>
<comment type="caution">
    <text evidence="2">The sequence shown here is derived from an EMBL/GenBank/DDBJ whole genome shotgun (WGS) entry which is preliminary data.</text>
</comment>
<feature type="transmembrane region" description="Helical" evidence="1">
    <location>
        <begin position="77"/>
        <end position="97"/>
    </location>
</feature>
<dbReference type="EMBL" id="JAOSHN010000001">
    <property type="protein sequence ID" value="MCU7376964.1"/>
    <property type="molecule type" value="Genomic_DNA"/>
</dbReference>
<dbReference type="AlphaFoldDB" id="A0A9J6QNG9"/>
<sequence length="204" mass="22308">MSGKTKRILFCIFVFAAGCLAGVLSKYLDTVPGDGTPVHDLMETAGQLLSELPFWVFAGCVIAYYSRTANAAAIHTLLFFAGLLISYYIYTAILFGVLPAEQVIRWAVFAGCSALAGYTVWYAGKKGWPPALCAAIPIGYLITEGYPVFYTYDFKDMAALVMAAALYVMMPRSKDQKLRVLPLTGLVVLIIIRFDLVAWLFGGL</sequence>
<keyword evidence="1" id="KW-1133">Transmembrane helix</keyword>
<proteinExistence type="predicted"/>
<protein>
    <submittedName>
        <fullName evidence="2">Uncharacterized protein</fullName>
    </submittedName>
</protein>
<keyword evidence="1" id="KW-0812">Transmembrane</keyword>
<dbReference type="Proteomes" id="UP001065549">
    <property type="component" value="Unassembled WGS sequence"/>
</dbReference>
<feature type="transmembrane region" description="Helical" evidence="1">
    <location>
        <begin position="45"/>
        <end position="65"/>
    </location>
</feature>
<evidence type="ECO:0000313" key="2">
    <source>
        <dbReference type="EMBL" id="MCU7376964.1"/>
    </source>
</evidence>
<dbReference type="PROSITE" id="PS51257">
    <property type="entry name" value="PROKAR_LIPOPROTEIN"/>
    <property type="match status" value="1"/>
</dbReference>
<organism evidence="2 4">
    <name type="scientific">Hominibacterium faecale</name>
    <dbReference type="NCBI Taxonomy" id="2839743"/>
    <lineage>
        <taxon>Bacteria</taxon>
        <taxon>Bacillati</taxon>
        <taxon>Bacillota</taxon>
        <taxon>Clostridia</taxon>
        <taxon>Peptostreptococcales</taxon>
        <taxon>Anaerovoracaceae</taxon>
        <taxon>Hominibacterium</taxon>
    </lineage>
</organism>
<evidence type="ECO:0000256" key="1">
    <source>
        <dbReference type="SAM" id="Phobius"/>
    </source>
</evidence>
<gene>
    <name evidence="2" type="ORF">OBO34_01200</name>
    <name evidence="3" type="ORF">OBO34_14295</name>
</gene>
<dbReference type="RefSeq" id="WP_148398477.1">
    <property type="nucleotide sequence ID" value="NZ_JAJAGH010000005.1"/>
</dbReference>
<feature type="transmembrane region" description="Helical" evidence="1">
    <location>
        <begin position="128"/>
        <end position="143"/>
    </location>
</feature>
<name>A0A9J6QNG9_9FIRM</name>